<feature type="compositionally biased region" description="Basic and acidic residues" evidence="1">
    <location>
        <begin position="124"/>
        <end position="136"/>
    </location>
</feature>
<reference evidence="2 3" key="1">
    <citation type="submission" date="2023-10" db="EMBL/GenBank/DDBJ databases">
        <title>Draft genome sequence of Xylaria bambusicola isolate GMP-LS, the root and basal stem rot pathogen of sugarcane in Indonesia.</title>
        <authorList>
            <person name="Selvaraj P."/>
            <person name="Muralishankar V."/>
            <person name="Muruganantham S."/>
            <person name="Sp S."/>
            <person name="Haryani S."/>
            <person name="Lau K.J.X."/>
            <person name="Naqvi N.I."/>
        </authorList>
    </citation>
    <scope>NUCLEOTIDE SEQUENCE [LARGE SCALE GENOMIC DNA]</scope>
    <source>
        <strain evidence="2">GMP-LS</strain>
    </source>
</reference>
<gene>
    <name evidence="2" type="ORF">RRF57_003469</name>
</gene>
<name>A0AAN7UUE5_9PEZI</name>
<sequence length="285" mass="33044">MPPQMPLPFMNPVTTFAEPLPSPRDPRRNFVHIPTASYPGLSRRSTCFATSHNKTYREEQTQKARGGHGSSRNKEKWEKEQVEKSKEQRRRNRHIITQNSSQNKLDEQPKDISTTVNIIIGPENKIEHRDEPDKGRVLSRNNYQKPKPKISGRSLPGAERPCQTTTSRPLPPLRNPMFPQTPRYENPSPRIPYIERDAPVSSQHWLTKPEASESIRNCMNILMKINRKLKREDTTSTFHGGSIIRRRNRSREIRTTDDWDGESILDDVRSGKYVIVLMPARYFPT</sequence>
<feature type="compositionally biased region" description="Polar residues" evidence="1">
    <location>
        <begin position="43"/>
        <end position="53"/>
    </location>
</feature>
<evidence type="ECO:0000313" key="2">
    <source>
        <dbReference type="EMBL" id="KAK5627754.1"/>
    </source>
</evidence>
<comment type="caution">
    <text evidence="2">The sequence shown here is derived from an EMBL/GenBank/DDBJ whole genome shotgun (WGS) entry which is preliminary data.</text>
</comment>
<dbReference type="Proteomes" id="UP001305414">
    <property type="component" value="Unassembled WGS sequence"/>
</dbReference>
<evidence type="ECO:0000313" key="3">
    <source>
        <dbReference type="Proteomes" id="UP001305414"/>
    </source>
</evidence>
<feature type="compositionally biased region" description="Basic and acidic residues" evidence="1">
    <location>
        <begin position="72"/>
        <end position="86"/>
    </location>
</feature>
<organism evidence="2 3">
    <name type="scientific">Xylaria bambusicola</name>
    <dbReference type="NCBI Taxonomy" id="326684"/>
    <lineage>
        <taxon>Eukaryota</taxon>
        <taxon>Fungi</taxon>
        <taxon>Dikarya</taxon>
        <taxon>Ascomycota</taxon>
        <taxon>Pezizomycotina</taxon>
        <taxon>Sordariomycetes</taxon>
        <taxon>Xylariomycetidae</taxon>
        <taxon>Xylariales</taxon>
        <taxon>Xylariaceae</taxon>
        <taxon>Xylaria</taxon>
    </lineage>
</organism>
<dbReference type="AlphaFoldDB" id="A0AAN7UUE5"/>
<feature type="region of interest" description="Disordered" evidence="1">
    <location>
        <begin position="16"/>
        <end position="186"/>
    </location>
</feature>
<accession>A0AAN7UUE5</accession>
<dbReference type="EMBL" id="JAWHQM010000006">
    <property type="protein sequence ID" value="KAK5627754.1"/>
    <property type="molecule type" value="Genomic_DNA"/>
</dbReference>
<evidence type="ECO:0000256" key="1">
    <source>
        <dbReference type="SAM" id="MobiDB-lite"/>
    </source>
</evidence>
<proteinExistence type="predicted"/>
<protein>
    <submittedName>
        <fullName evidence="2">Uncharacterized protein</fullName>
    </submittedName>
</protein>
<keyword evidence="3" id="KW-1185">Reference proteome</keyword>